<dbReference type="Pfam" id="PF14129">
    <property type="entry name" value="DUF4296"/>
    <property type="match status" value="1"/>
</dbReference>
<dbReference type="EMBL" id="DXGG01000030">
    <property type="protein sequence ID" value="HIW86803.1"/>
    <property type="molecule type" value="Genomic_DNA"/>
</dbReference>
<evidence type="ECO:0000313" key="2">
    <source>
        <dbReference type="EMBL" id="HIW86803.1"/>
    </source>
</evidence>
<feature type="domain" description="DUF4296" evidence="1">
    <location>
        <begin position="1"/>
        <end position="72"/>
    </location>
</feature>
<reference evidence="2" key="2">
    <citation type="submission" date="2021-04" db="EMBL/GenBank/DDBJ databases">
        <authorList>
            <person name="Gilroy R."/>
        </authorList>
    </citation>
    <scope>NUCLEOTIDE SEQUENCE</scope>
    <source>
        <strain evidence="2">Gambia16-930</strain>
    </source>
</reference>
<dbReference type="AlphaFoldDB" id="A0A9D1UGS6"/>
<name>A0A9D1UGS6_9BACT</name>
<protein>
    <submittedName>
        <fullName evidence="2">DUF4296 domain-containing protein</fullName>
    </submittedName>
</protein>
<evidence type="ECO:0000313" key="3">
    <source>
        <dbReference type="Proteomes" id="UP000824267"/>
    </source>
</evidence>
<dbReference type="Proteomes" id="UP000824267">
    <property type="component" value="Unassembled WGS sequence"/>
</dbReference>
<organism evidence="2 3">
    <name type="scientific">Candidatus Onthomorpha intestinigallinarum</name>
    <dbReference type="NCBI Taxonomy" id="2840880"/>
    <lineage>
        <taxon>Bacteria</taxon>
        <taxon>Pseudomonadati</taxon>
        <taxon>Bacteroidota</taxon>
        <taxon>Bacteroidia</taxon>
        <taxon>Bacteroidales</taxon>
        <taxon>Candidatus Onthomorpha</taxon>
    </lineage>
</organism>
<gene>
    <name evidence="2" type="ORF">IAC47_00805</name>
</gene>
<accession>A0A9D1UGS6</accession>
<reference evidence="2" key="1">
    <citation type="journal article" date="2021" name="PeerJ">
        <title>Extensive microbial diversity within the chicken gut microbiome revealed by metagenomics and culture.</title>
        <authorList>
            <person name="Gilroy R."/>
            <person name="Ravi A."/>
            <person name="Getino M."/>
            <person name="Pursley I."/>
            <person name="Horton D.L."/>
            <person name="Alikhan N.F."/>
            <person name="Baker D."/>
            <person name="Gharbi K."/>
            <person name="Hall N."/>
            <person name="Watson M."/>
            <person name="Adriaenssens E.M."/>
            <person name="Foster-Nyarko E."/>
            <person name="Jarju S."/>
            <person name="Secka A."/>
            <person name="Antonio M."/>
            <person name="Oren A."/>
            <person name="Chaudhuri R.R."/>
            <person name="La Ragione R."/>
            <person name="Hildebrand F."/>
            <person name="Pallen M.J."/>
        </authorList>
    </citation>
    <scope>NUCLEOTIDE SEQUENCE</scope>
    <source>
        <strain evidence="2">Gambia16-930</strain>
    </source>
</reference>
<dbReference type="InterPro" id="IPR025381">
    <property type="entry name" value="DUF4296"/>
</dbReference>
<comment type="caution">
    <text evidence="2">The sequence shown here is derived from an EMBL/GenBank/DDBJ whole genome shotgun (WGS) entry which is preliminary data.</text>
</comment>
<sequence>MGRIIIETKKAEAMSYSDNEDKERAERQLSKYKTDILKRHNTTKECFDSSLAHYLSSPELTDHLLESIKRNIH</sequence>
<evidence type="ECO:0000259" key="1">
    <source>
        <dbReference type="Pfam" id="PF14129"/>
    </source>
</evidence>
<proteinExistence type="predicted"/>